<organism evidence="2 3">
    <name type="scientific">Eisenbergiella tayi</name>
    <dbReference type="NCBI Taxonomy" id="1432052"/>
    <lineage>
        <taxon>Bacteria</taxon>
        <taxon>Bacillati</taxon>
        <taxon>Bacillota</taxon>
        <taxon>Clostridia</taxon>
        <taxon>Lachnospirales</taxon>
        <taxon>Lachnospiraceae</taxon>
        <taxon>Eisenbergiella</taxon>
    </lineage>
</organism>
<proteinExistence type="predicted"/>
<reference evidence="2 3" key="1">
    <citation type="submission" date="2016-07" db="EMBL/GenBank/DDBJ databases">
        <title>Characterization of isolates of Eisenbergiella tayi derived from blood cultures, using whole genome sequencing.</title>
        <authorList>
            <person name="Burdz T."/>
            <person name="Wiebe D."/>
            <person name="Huynh C."/>
            <person name="Bernard K."/>
        </authorList>
    </citation>
    <scope>NUCLEOTIDE SEQUENCE [LARGE SCALE GENOMIC DNA]</scope>
    <source>
        <strain evidence="2 3">NML 110608</strain>
    </source>
</reference>
<accession>A0A1E3AA09</accession>
<dbReference type="AlphaFoldDB" id="A0A1E3AA09"/>
<feature type="transmembrane region" description="Helical" evidence="1">
    <location>
        <begin position="304"/>
        <end position="327"/>
    </location>
</feature>
<comment type="caution">
    <text evidence="2">The sequence shown here is derived from an EMBL/GenBank/DDBJ whole genome shotgun (WGS) entry which is preliminary data.</text>
</comment>
<dbReference type="Proteomes" id="UP000094067">
    <property type="component" value="Unassembled WGS sequence"/>
</dbReference>
<keyword evidence="1" id="KW-0812">Transmembrane</keyword>
<protein>
    <submittedName>
        <fullName evidence="2">Uncharacterized protein</fullName>
    </submittedName>
</protein>
<evidence type="ECO:0000313" key="3">
    <source>
        <dbReference type="Proteomes" id="UP000094067"/>
    </source>
</evidence>
<feature type="transmembrane region" description="Helical" evidence="1">
    <location>
        <begin position="207"/>
        <end position="223"/>
    </location>
</feature>
<sequence length="541" mass="61588">MNQKNTVKNNDSGKAVTFKAEEIFYYLFFAIMLFAKGIGLYEGMKAFTLCIIAAFICFTVKVCLTEHTVGELVQMLVLMVFGLLAYRNSGEMAAFIYVLVVVGMKHIPVKRVFKVGAAVWTAAFFSTTILALLKQIPDLALVHSKLGLGHIIRWSLGYPHPNVLHISYVILLAFFFYLAKLNRKQLIAATILLYAGNFYIFLYSVSYTGLILTTVYLLANLYFNFRVKFSKFEEILIQCIYPVCALLSVLGPVFIKGKLFDILNKMMNTRWNLSRYFLTEQRISLFGTRFTNLPDKDYNIDCSYVYILMCYGIILFTIISIGYIVTIRREVKLQQRKELAIMTAFLVAAMSEPFMANLSFKNLTLVFIGECYYALMWNLQEKRPDIWWNRKLRLFPWADKNVSVPIKGITRFKGLLIKAVKKEWGRGIIIGLFLGLGLGFFYYNTAKVPDAVYVDTGISDYWGGEKVKLDRNNLPSDFNGEIIGTADGNTDMYVLHGNIIQLELVRETVTIVIAGGLAGWAMTIILSALYFNLIGKKRVKI</sequence>
<dbReference type="RefSeq" id="WP_069151813.1">
    <property type="nucleotide sequence ID" value="NZ_MCGH01000002.1"/>
</dbReference>
<feature type="transmembrane region" description="Helical" evidence="1">
    <location>
        <begin position="424"/>
        <end position="443"/>
    </location>
</feature>
<dbReference type="PATRIC" id="fig|1432052.4.peg.1675"/>
<keyword evidence="1" id="KW-0472">Membrane</keyword>
<feature type="transmembrane region" description="Helical" evidence="1">
    <location>
        <begin position="186"/>
        <end position="201"/>
    </location>
</feature>
<keyword evidence="1" id="KW-1133">Transmembrane helix</keyword>
<feature type="transmembrane region" description="Helical" evidence="1">
    <location>
        <begin position="76"/>
        <end position="100"/>
    </location>
</feature>
<evidence type="ECO:0000256" key="1">
    <source>
        <dbReference type="SAM" id="Phobius"/>
    </source>
</evidence>
<feature type="transmembrane region" description="Helical" evidence="1">
    <location>
        <begin position="46"/>
        <end position="64"/>
    </location>
</feature>
<feature type="transmembrane region" description="Helical" evidence="1">
    <location>
        <begin position="163"/>
        <end position="179"/>
    </location>
</feature>
<feature type="transmembrane region" description="Helical" evidence="1">
    <location>
        <begin position="23"/>
        <end position="41"/>
    </location>
</feature>
<gene>
    <name evidence="2" type="ORF">BEI61_01493</name>
</gene>
<dbReference type="EMBL" id="MCGH01000002">
    <property type="protein sequence ID" value="ODM05604.1"/>
    <property type="molecule type" value="Genomic_DNA"/>
</dbReference>
<name>A0A1E3AA09_9FIRM</name>
<feature type="transmembrane region" description="Helical" evidence="1">
    <location>
        <begin position="235"/>
        <end position="255"/>
    </location>
</feature>
<feature type="transmembrane region" description="Helical" evidence="1">
    <location>
        <begin position="112"/>
        <end position="133"/>
    </location>
</feature>
<feature type="transmembrane region" description="Helical" evidence="1">
    <location>
        <begin position="511"/>
        <end position="533"/>
    </location>
</feature>
<evidence type="ECO:0000313" key="2">
    <source>
        <dbReference type="EMBL" id="ODM05604.1"/>
    </source>
</evidence>